<feature type="signal peptide" evidence="3">
    <location>
        <begin position="1"/>
        <end position="33"/>
    </location>
</feature>
<evidence type="ECO:0000259" key="4">
    <source>
        <dbReference type="Pfam" id="PF01464"/>
    </source>
</evidence>
<keyword evidence="6" id="KW-1185">Reference proteome</keyword>
<name>A0A4D7BB25_9HYPH</name>
<proteinExistence type="inferred from homology"/>
<dbReference type="SUPFAM" id="SSF53955">
    <property type="entry name" value="Lysozyme-like"/>
    <property type="match status" value="1"/>
</dbReference>
<dbReference type="InterPro" id="IPR023346">
    <property type="entry name" value="Lysozyme-like_dom_sf"/>
</dbReference>
<evidence type="ECO:0000256" key="2">
    <source>
        <dbReference type="SAM" id="MobiDB-lite"/>
    </source>
</evidence>
<organism evidence="5 6">
    <name type="scientific">Phreatobacter stygius</name>
    <dbReference type="NCBI Taxonomy" id="1940610"/>
    <lineage>
        <taxon>Bacteria</taxon>
        <taxon>Pseudomonadati</taxon>
        <taxon>Pseudomonadota</taxon>
        <taxon>Alphaproteobacteria</taxon>
        <taxon>Hyphomicrobiales</taxon>
        <taxon>Phreatobacteraceae</taxon>
        <taxon>Phreatobacter</taxon>
    </lineage>
</organism>
<dbReference type="OrthoDB" id="9788661at2"/>
<feature type="region of interest" description="Disordered" evidence="2">
    <location>
        <begin position="53"/>
        <end position="81"/>
    </location>
</feature>
<dbReference type="InterPro" id="IPR008258">
    <property type="entry name" value="Transglycosylase_SLT_dom_1"/>
</dbReference>
<dbReference type="Gene3D" id="1.10.530.10">
    <property type="match status" value="1"/>
</dbReference>
<evidence type="ECO:0000313" key="6">
    <source>
        <dbReference type="Proteomes" id="UP000298781"/>
    </source>
</evidence>
<gene>
    <name evidence="5" type="ORF">E8M01_21975</name>
</gene>
<dbReference type="AlphaFoldDB" id="A0A4D7BB25"/>
<accession>A0A4D7BB25</accession>
<evidence type="ECO:0000313" key="5">
    <source>
        <dbReference type="EMBL" id="QCI66666.1"/>
    </source>
</evidence>
<reference evidence="5 6" key="1">
    <citation type="submission" date="2019-04" db="EMBL/GenBank/DDBJ databases">
        <title>Phreatobacter aquaticus sp. nov.</title>
        <authorList>
            <person name="Choi A."/>
        </authorList>
    </citation>
    <scope>NUCLEOTIDE SEQUENCE [LARGE SCALE GENOMIC DNA]</scope>
    <source>
        <strain evidence="5 6">KCTC 52518</strain>
    </source>
</reference>
<evidence type="ECO:0000256" key="1">
    <source>
        <dbReference type="ARBA" id="ARBA00009387"/>
    </source>
</evidence>
<feature type="chain" id="PRO_5020207299" description="Transglycosylase SLT domain-containing protein" evidence="3">
    <location>
        <begin position="34"/>
        <end position="202"/>
    </location>
</feature>
<dbReference type="KEGG" id="pstg:E8M01_21975"/>
<comment type="similarity">
    <text evidence="1">Belongs to the virb1 family.</text>
</comment>
<dbReference type="Pfam" id="PF01464">
    <property type="entry name" value="SLT"/>
    <property type="match status" value="1"/>
</dbReference>
<feature type="compositionally biased region" description="Low complexity" evidence="2">
    <location>
        <begin position="53"/>
        <end position="77"/>
    </location>
</feature>
<protein>
    <recommendedName>
        <fullName evidence="4">Transglycosylase SLT domain-containing protein</fullName>
    </recommendedName>
</protein>
<evidence type="ECO:0000256" key="3">
    <source>
        <dbReference type="SAM" id="SignalP"/>
    </source>
</evidence>
<dbReference type="EMBL" id="CP039690">
    <property type="protein sequence ID" value="QCI66666.1"/>
    <property type="molecule type" value="Genomic_DNA"/>
</dbReference>
<sequence>MIIRNAAIRRFSMHLAFFAVVASSASLTTVAKANEIYSQDMSWAAMFARNATPPNQAAAQPANRRAQAQRGQAQAGGETLEMTSSVARRVAEVAARHGVPTRFAVAVARVESRLRCHAVGRAGELGPLQIKPATARGLGYTGPTSALNSCGAGLEWGMRHLAVAYQRCGTTVGAAALHNRGLASSCTRTAYSNHVARMMASL</sequence>
<dbReference type="Proteomes" id="UP000298781">
    <property type="component" value="Chromosome"/>
</dbReference>
<feature type="domain" description="Transglycosylase SLT" evidence="4">
    <location>
        <begin position="92"/>
        <end position="183"/>
    </location>
</feature>
<keyword evidence="3" id="KW-0732">Signal</keyword>